<dbReference type="PATRIC" id="fig|1163745.3.peg.1603"/>
<protein>
    <recommendedName>
        <fullName evidence="2">N-terminal domain-containing protein</fullName>
    </recommendedName>
</protein>
<dbReference type="Pfam" id="PF08401">
    <property type="entry name" value="ArdcN"/>
    <property type="match status" value="1"/>
</dbReference>
<dbReference type="RefSeq" id="WP_014659989.1">
    <property type="nucleotide sequence ID" value="NC_017735.1"/>
</dbReference>
<keyword evidence="4" id="KW-1185">Reference proteome</keyword>
<feature type="region of interest" description="Disordered" evidence="1">
    <location>
        <begin position="353"/>
        <end position="378"/>
    </location>
</feature>
<reference evidence="3 4" key="1">
    <citation type="journal article" date="2013" name="PLoS ONE">
        <title>Sequence Divergence and Conservation in Genomes ofHelicobacter cetorum Strains from a Dolphin and a Whale.</title>
        <authorList>
            <person name="Kersulyte D."/>
            <person name="Rossi M."/>
            <person name="Berg D.E."/>
        </authorList>
    </citation>
    <scope>NUCLEOTIDE SEQUENCE [LARGE SCALE GENOMIC DNA]</scope>
    <source>
        <strain evidence="3 4">MIT 99-5656</strain>
    </source>
</reference>
<feature type="domain" description="N-terminal" evidence="2">
    <location>
        <begin position="20"/>
        <end position="87"/>
    </location>
</feature>
<feature type="compositionally biased region" description="Polar residues" evidence="1">
    <location>
        <begin position="366"/>
        <end position="378"/>
    </location>
</feature>
<dbReference type="InterPro" id="IPR013610">
    <property type="entry name" value="ArdC_N"/>
</dbReference>
<dbReference type="EMBL" id="CP003481">
    <property type="protein sequence ID" value="AFI06510.1"/>
    <property type="molecule type" value="Genomic_DNA"/>
</dbReference>
<feature type="region of interest" description="Disordered" evidence="1">
    <location>
        <begin position="301"/>
        <end position="330"/>
    </location>
</feature>
<feature type="compositionally biased region" description="Polar residues" evidence="1">
    <location>
        <begin position="306"/>
        <end position="323"/>
    </location>
</feature>
<organism evidence="3 4">
    <name type="scientific">Helicobacter cetorum (strain ATCC BAA-540 / CCUG 52418 / MIT 99-5656)</name>
    <dbReference type="NCBI Taxonomy" id="1163745"/>
    <lineage>
        <taxon>Bacteria</taxon>
        <taxon>Pseudomonadati</taxon>
        <taxon>Campylobacterota</taxon>
        <taxon>Epsilonproteobacteria</taxon>
        <taxon>Campylobacterales</taxon>
        <taxon>Helicobacteraceae</taxon>
        <taxon>Helicobacter</taxon>
    </lineage>
</organism>
<dbReference type="AlphaFoldDB" id="I0EU91"/>
<dbReference type="HOGENOM" id="CLU_731093_0_0_7"/>
<dbReference type="GO" id="GO:0003697">
    <property type="term" value="F:single-stranded DNA binding"/>
    <property type="evidence" value="ECO:0007669"/>
    <property type="project" value="InterPro"/>
</dbReference>
<evidence type="ECO:0000259" key="2">
    <source>
        <dbReference type="Pfam" id="PF08401"/>
    </source>
</evidence>
<accession>I0EU91</accession>
<evidence type="ECO:0000313" key="4">
    <source>
        <dbReference type="Proteomes" id="UP000005013"/>
    </source>
</evidence>
<gene>
    <name evidence="3" type="ordered locus">HCD_07615</name>
</gene>
<evidence type="ECO:0000313" key="3">
    <source>
        <dbReference type="EMBL" id="AFI06510.1"/>
    </source>
</evidence>
<dbReference type="Proteomes" id="UP000005013">
    <property type="component" value="Chromosome"/>
</dbReference>
<evidence type="ECO:0000256" key="1">
    <source>
        <dbReference type="SAM" id="MobiDB-lite"/>
    </source>
</evidence>
<name>I0EU91_HELCM</name>
<dbReference type="OrthoDB" id="5320998at2"/>
<dbReference type="STRING" id="1163745.HCD_07615"/>
<sequence length="378" mass="43719">MNPYNPSLLEQQKEAFIDNLVIEIASAIKGGYAPFSQNQQAKSHAHNALNGVAFNGLNDLILDIKQAQGNYSSSAWISLSDAKKLGADERELDFIFNDKSIPRAKIPIVKTKEEIPVFALDNQGNRIPYLDYQGNQRMDSNGNPMFQFELEPILDKKGNLAINPQTNEPYYKIKTQTIDIEPVLEFKYLYNVDVFQSLDRNKIKPLNPNYDKRAMLFDKENKIKSPIFQDLQSKLYEGVSQKIKDYIVAKNNGKNYVVPTKNLEQNQQANYVYQKPNYQQQGYSQGNYVQKPQQQYQPNIAHKQGYNPNYQVSQQQPYGQNTPQRQGYNYQNQQGNYQQRGAKQNYAQVNHHNQRNAPQQRPYAYSKNQNNNQRDFGH</sequence>
<dbReference type="KEGG" id="hcm:HCD_07615"/>
<proteinExistence type="predicted"/>